<dbReference type="OrthoDB" id="1117816at2759"/>
<dbReference type="AlphaFoldDB" id="A0A5S9YI22"/>
<name>A0A5S9YI22_ARATH</name>
<evidence type="ECO:0000313" key="4">
    <source>
        <dbReference type="Proteomes" id="UP000434276"/>
    </source>
</evidence>
<dbReference type="Proteomes" id="UP000434276">
    <property type="component" value="Unassembled WGS sequence"/>
</dbReference>
<dbReference type="EMBL" id="CACSHJ010000098">
    <property type="protein sequence ID" value="CAA0413883.1"/>
    <property type="molecule type" value="Genomic_DNA"/>
</dbReference>
<evidence type="ECO:0000313" key="3">
    <source>
        <dbReference type="Proteomes" id="UP000426265"/>
    </source>
</evidence>
<evidence type="ECO:0000313" key="2">
    <source>
        <dbReference type="EMBL" id="VYS71767.1"/>
    </source>
</evidence>
<proteinExistence type="predicted"/>
<accession>A0A654GFG4</accession>
<dbReference type="Proteomes" id="UP000426265">
    <property type="component" value="Unassembled WGS sequence"/>
</dbReference>
<dbReference type="KEGG" id="ath:AT2G07701"/>
<dbReference type="RefSeq" id="NP_178789.1">
    <property type="nucleotide sequence ID" value="NM_126748.1"/>
</dbReference>
<accession>A0A5S9YI22</accession>
<evidence type="ECO:0000313" key="1">
    <source>
        <dbReference type="EMBL" id="CAA0413883.1"/>
    </source>
</evidence>
<dbReference type="EMBL" id="CACRSJ010000111">
    <property type="protein sequence ID" value="VYS71767.1"/>
    <property type="molecule type" value="Genomic_DNA"/>
</dbReference>
<sequence length="106" mass="12171">MLHRGRSCLTGLFPCYLLSNWLNSNLCWIPLKLVIPCFQLIVESYLLEFLLLLAISTCLLGEDSLIWLTLVVAHSKSRQSSSQEPLDTRMATRALLDQLRSDRRHN</sequence>
<protein>
    <submittedName>
        <fullName evidence="1">Uncharacterized protein</fullName>
    </submittedName>
</protein>
<organism evidence="1 4">
    <name type="scientific">Arabidopsis thaliana</name>
    <name type="common">Mouse-ear cress</name>
    <dbReference type="NCBI Taxonomy" id="3702"/>
    <lineage>
        <taxon>Eukaryota</taxon>
        <taxon>Viridiplantae</taxon>
        <taxon>Streptophyta</taxon>
        <taxon>Embryophyta</taxon>
        <taxon>Tracheophyta</taxon>
        <taxon>Spermatophyta</taxon>
        <taxon>Magnoliopsida</taxon>
        <taxon>eudicotyledons</taxon>
        <taxon>Gunneridae</taxon>
        <taxon>Pentapetalae</taxon>
        <taxon>rosids</taxon>
        <taxon>malvids</taxon>
        <taxon>Brassicales</taxon>
        <taxon>Brassicaceae</taxon>
        <taxon>Camelineae</taxon>
        <taxon>Arabidopsis</taxon>
    </lineage>
</organism>
<reference evidence="1 4" key="1">
    <citation type="submission" date="2019-12" db="EMBL/GenBank/DDBJ databases">
        <authorList>
            <person name="Jiao W.-B."/>
            <person name="Schneeberger K."/>
        </authorList>
    </citation>
    <scope>NUCLEOTIDE SEQUENCE [LARGE SCALE GENOMIC DNA]</scope>
    <source>
        <strain evidence="3">cv. An-1</strain>
        <strain evidence="4">cv. C24</strain>
    </source>
</reference>
<gene>
    <name evidence="2" type="ORF">AN1_LOCUS27141</name>
    <name evidence="1" type="ORF">C24_LOCUS26980</name>
</gene>